<keyword evidence="4" id="KW-0106">Calcium</keyword>
<dbReference type="InterPro" id="IPR028974">
    <property type="entry name" value="TSP_type-3_rpt"/>
</dbReference>
<protein>
    <submittedName>
        <fullName evidence="7">Uncharacterized protein</fullName>
    </submittedName>
</protein>
<dbReference type="PANTHER" id="PTHR37467:SF1">
    <property type="entry name" value="EXPORTED CALCIUM-BINDING GLYCOPROTEIN"/>
    <property type="match status" value="1"/>
</dbReference>
<organism evidence="7 8">
    <name type="scientific">Luteolibacter luteus</name>
    <dbReference type="NCBI Taxonomy" id="2728835"/>
    <lineage>
        <taxon>Bacteria</taxon>
        <taxon>Pseudomonadati</taxon>
        <taxon>Verrucomicrobiota</taxon>
        <taxon>Verrucomicrobiia</taxon>
        <taxon>Verrucomicrobiales</taxon>
        <taxon>Verrucomicrobiaceae</taxon>
        <taxon>Luteolibacter</taxon>
    </lineage>
</organism>
<feature type="compositionally biased region" description="Acidic residues" evidence="5">
    <location>
        <begin position="646"/>
        <end position="657"/>
    </location>
</feature>
<dbReference type="RefSeq" id="WP_169453343.1">
    <property type="nucleotide sequence ID" value="NZ_CP051774.1"/>
</dbReference>
<evidence type="ECO:0000256" key="3">
    <source>
        <dbReference type="ARBA" id="ARBA00022729"/>
    </source>
</evidence>
<evidence type="ECO:0000256" key="6">
    <source>
        <dbReference type="SAM" id="SignalP"/>
    </source>
</evidence>
<dbReference type="GO" id="GO:0005509">
    <property type="term" value="F:calcium ion binding"/>
    <property type="evidence" value="ECO:0007669"/>
    <property type="project" value="InterPro"/>
</dbReference>
<feature type="compositionally biased region" description="Acidic residues" evidence="5">
    <location>
        <begin position="345"/>
        <end position="355"/>
    </location>
</feature>
<reference evidence="7 8" key="1">
    <citation type="submission" date="2020-04" db="EMBL/GenBank/DDBJ databases">
        <title>Luteolibacter sp. G-1-1-1 isolated from soil.</title>
        <authorList>
            <person name="Dahal R.H."/>
        </authorList>
    </citation>
    <scope>NUCLEOTIDE SEQUENCE [LARGE SCALE GENOMIC DNA]</scope>
    <source>
        <strain evidence="7 8">G-1-1-1</strain>
    </source>
</reference>
<evidence type="ECO:0000256" key="1">
    <source>
        <dbReference type="ARBA" id="ARBA00004613"/>
    </source>
</evidence>
<evidence type="ECO:0000256" key="5">
    <source>
        <dbReference type="SAM" id="MobiDB-lite"/>
    </source>
</evidence>
<evidence type="ECO:0000256" key="4">
    <source>
        <dbReference type="ARBA" id="ARBA00022837"/>
    </source>
</evidence>
<keyword evidence="8" id="KW-1185">Reference proteome</keyword>
<dbReference type="AlphaFoldDB" id="A0A858REF6"/>
<dbReference type="PANTHER" id="PTHR37467">
    <property type="entry name" value="EXPORTED CALCIUM-BINDING GLYCOPROTEIN-RELATED"/>
    <property type="match status" value="1"/>
</dbReference>
<sequence length="1090" mass="112909">MKPRLLLPALLAASVSPSSGQLVGTENFTYADGAIADKAGGTGFNYDNFDKVVTTFSSDWDNVFGTPSVVSNALTTSDGGAKREYNGTVEGAGGGANDGQDNHERSGAVRGVGRVFYRFTFTRGTGVSWSGASSYDFGAERVFFGVPGGAGPSGGLEFGLSGNGVDYFTGVPADNATHTIVTVLDFDKHFIGMWLDPTSTDYYDPADGSNSTDAGGLYSPTNWSTAVRLASSAGGITTWDDLSVALDPVNVGLKNYVDADQDGLPASFEVANGLDDTDDGTIGETAPGAKDGPNGAAGDPDEDGVTNLVEFQDGTLPNAADSDLDFLDDGAEKALGTNPLKPDTDGDELMDGDEVDVTHTNPKLADSDAGGTSDYTEIKLGTSPTGNGADDPDTNGNLELVGLDFFDTYSDGTVASLADGLGWDYDNGALVETFLGHTTLKSAWTNIGGAPMVQGGSLITMENSAKRAFHGGSAITTNVVGEAAGTFQEDAANTGVNGSDVLYVKVNIARQPGAAWSGLSIYDFGAERIFLGVPSTANPTSGVREFGIEHAGAGTRSFSGIAPASGTSYVLVGKYDFVASKVDLYVNPVLTNPESSSVPLATLNITPAQMKATGVRLGSGGTGSTAWDQLVVGTTWNSLSSIPSDTDGDGMPDDYEDLNGFNKNVNDADLDADGDGLKNIQEYRLGTNPNNPDTDGDGLSDGTGESAAGTSPLTADSDGDTLSDGDEVNVHHTNPNLADTDGDGQPDNVEIAGNNGVTSDPLDPNDTVGTPFDLIGTDDFSYGDGPVEGLSGGTYFDYENWLYNGPFVGHTTTTSDWDGTGVIASGKLVTRETMAYRDFNGPTEGAGSDQAPTDARAGAINDEANFDASVVYFKATMTRRAGAVLSVFGPDDFNQERLAFGIVDNAGTPQWGIREGAAFTTDNGSSPIVVNQTYTVVGKLDFSSDLLSLWVDPNLAGTEASNTAHVTRAYTGTNWASGVRFTSTGTGDTEWDDVVVANTWAKLSGQAPALPFGLSVSPYNPNTGTVSITVTGLPAGTTYHLRSSTNLQTFVPLVPPFNFDSTTPQPFVIAVNPATANKVFLRAEEGASPP</sequence>
<evidence type="ECO:0000313" key="8">
    <source>
        <dbReference type="Proteomes" id="UP000501812"/>
    </source>
</evidence>
<feature type="signal peptide" evidence="6">
    <location>
        <begin position="1"/>
        <end position="20"/>
    </location>
</feature>
<comment type="subcellular location">
    <subcellularLocation>
        <location evidence="1">Secreted</location>
    </subcellularLocation>
</comment>
<feature type="region of interest" description="Disordered" evidence="5">
    <location>
        <begin position="330"/>
        <end position="394"/>
    </location>
</feature>
<feature type="region of interest" description="Disordered" evidence="5">
    <location>
        <begin position="638"/>
        <end position="765"/>
    </location>
</feature>
<dbReference type="Gene3D" id="4.10.1080.10">
    <property type="entry name" value="TSP type-3 repeat"/>
    <property type="match status" value="1"/>
</dbReference>
<dbReference type="EMBL" id="CP051774">
    <property type="protein sequence ID" value="QJE95122.1"/>
    <property type="molecule type" value="Genomic_DNA"/>
</dbReference>
<evidence type="ECO:0000313" key="7">
    <source>
        <dbReference type="EMBL" id="QJE95122.1"/>
    </source>
</evidence>
<dbReference type="InterPro" id="IPR059100">
    <property type="entry name" value="TSP3_bac"/>
</dbReference>
<feature type="region of interest" description="Disordered" evidence="5">
    <location>
        <begin position="267"/>
        <end position="307"/>
    </location>
</feature>
<accession>A0A858REF6</accession>
<dbReference type="InterPro" id="IPR053180">
    <property type="entry name" value="Ca-binding_acidic-repeat"/>
</dbReference>
<name>A0A858REF6_9BACT</name>
<proteinExistence type="predicted"/>
<keyword evidence="2" id="KW-0964">Secreted</keyword>
<dbReference type="Pfam" id="PF18884">
    <property type="entry name" value="TSP3_bac"/>
    <property type="match status" value="5"/>
</dbReference>
<gene>
    <name evidence="7" type="ORF">HHL09_04830</name>
</gene>
<feature type="region of interest" description="Disordered" evidence="5">
    <location>
        <begin position="80"/>
        <end position="106"/>
    </location>
</feature>
<dbReference type="Proteomes" id="UP000501812">
    <property type="component" value="Chromosome"/>
</dbReference>
<feature type="compositionally biased region" description="Acidic residues" evidence="5">
    <location>
        <begin position="717"/>
        <end position="727"/>
    </location>
</feature>
<keyword evidence="3 6" id="KW-0732">Signal</keyword>
<feature type="chain" id="PRO_5032949729" evidence="6">
    <location>
        <begin position="21"/>
        <end position="1090"/>
    </location>
</feature>
<evidence type="ECO:0000256" key="2">
    <source>
        <dbReference type="ARBA" id="ARBA00022525"/>
    </source>
</evidence>
<dbReference type="KEGG" id="luo:HHL09_04830"/>